<organism evidence="1 2">
    <name type="scientific">Colletotrichum cuscutae</name>
    <dbReference type="NCBI Taxonomy" id="1209917"/>
    <lineage>
        <taxon>Eukaryota</taxon>
        <taxon>Fungi</taxon>
        <taxon>Dikarya</taxon>
        <taxon>Ascomycota</taxon>
        <taxon>Pezizomycotina</taxon>
        <taxon>Sordariomycetes</taxon>
        <taxon>Hypocreomycetidae</taxon>
        <taxon>Glomerellales</taxon>
        <taxon>Glomerellaceae</taxon>
        <taxon>Colletotrichum</taxon>
        <taxon>Colletotrichum acutatum species complex</taxon>
    </lineage>
</organism>
<proteinExistence type="predicted"/>
<protein>
    <submittedName>
        <fullName evidence="1">Uncharacterized protein</fullName>
    </submittedName>
</protein>
<dbReference type="AlphaFoldDB" id="A0AAI9YA82"/>
<evidence type="ECO:0000313" key="1">
    <source>
        <dbReference type="EMBL" id="KAK1492260.1"/>
    </source>
</evidence>
<dbReference type="Proteomes" id="UP001239213">
    <property type="component" value="Unassembled WGS sequence"/>
</dbReference>
<comment type="caution">
    <text evidence="1">The sequence shown here is derived from an EMBL/GenBank/DDBJ whole genome shotgun (WGS) entry which is preliminary data.</text>
</comment>
<reference evidence="1" key="1">
    <citation type="submission" date="2016-11" db="EMBL/GenBank/DDBJ databases">
        <title>The genome sequence of Colletotrichum cuscutae.</title>
        <authorList>
            <person name="Baroncelli R."/>
        </authorList>
    </citation>
    <scope>NUCLEOTIDE SEQUENCE</scope>
    <source>
        <strain evidence="1">IMI 304802</strain>
    </source>
</reference>
<evidence type="ECO:0000313" key="2">
    <source>
        <dbReference type="Proteomes" id="UP001239213"/>
    </source>
</evidence>
<dbReference type="EMBL" id="MPDP01000030">
    <property type="protein sequence ID" value="KAK1492260.1"/>
    <property type="molecule type" value="Genomic_DNA"/>
</dbReference>
<sequence>MSILLESVIRLRVFRTQKSYNLTASFRSVSVARSSEVTDKDRQLATGRALTNDANLLAPVCEYRILRPPGLGVVLRLVYLGVKNGIPTQTQRYIDIAKVPTDFLATRKPLIGGRVGINPGTGIPIKMPDAAKVVSAITTTKTCANDNNVCFELVYLLSFYCNKRECYIVERPTRLLYATAKSRFGFSVLSIHDDTITGAILYAAEGLCHFLSCLAHDGVYGRKGLKHATFNTCSQAILIGSVSSGIWSQFRLGSANRYRWERLCNVLELDILSRRSTGSLHYPDCSPIITTIELDFWPVFTMHLFQKNSCSLHSTVHIHNFEPITRGSKLKVLSWYLNAVLAKESETSCFRPKREEKSVSSFHIPEKGNSGVSVQHEPITPGATFSWLVNGRMVCYFAAEDGLAAKLKVCISSLCIKRPGAALQHPRMAVNMLKNVQKRTFLNCMSPDLSPQRLMMIAELLCDDLFASPARTWVKHALWAKRSFASSSLNFENTLAGESKTACSSCTRRGSGGDGVVIFRSCEMEKPKILSASRNRNYLSLTIEPVLASVPLQPCVYVAPNLGVCQSVHYSPYSRYRSVALKHGDVSTSTTTHTTAPHTTGTHTTALPNRLESSHRFWNTTIDHNTSSISTAISLVTATPTIDRRSHGAGYDHLAAFFVFFLGVYQPRLPETHAGGGSDGWYVGKRCEVSSLGGVKVVHRLIYCSVGLTSFPFSRPCKRCSILLLKGKPEGNTSFLNAPNTKD</sequence>
<keyword evidence="2" id="KW-1185">Reference proteome</keyword>
<accession>A0AAI9YA82</accession>
<gene>
    <name evidence="1" type="ORF">CCUS01_14042</name>
</gene>
<name>A0AAI9YA82_9PEZI</name>